<evidence type="ECO:0000313" key="2">
    <source>
        <dbReference type="EMBL" id="PWB75189.1"/>
    </source>
</evidence>
<reference evidence="2 3" key="1">
    <citation type="journal article" date="2018" name="ISME J.">
        <title>A methanotrophic archaeon couples anaerobic oxidation of methane to Fe(III) reduction.</title>
        <authorList>
            <person name="Cai C."/>
            <person name="Leu A.O."/>
            <person name="Xie G.J."/>
            <person name="Guo J."/>
            <person name="Feng Y."/>
            <person name="Zhao J.X."/>
            <person name="Tyson G.W."/>
            <person name="Yuan Z."/>
            <person name="Hu S."/>
        </authorList>
    </citation>
    <scope>NUCLEOTIDE SEQUENCE [LARGE SCALE GENOMIC DNA]</scope>
    <source>
        <strain evidence="2">FeB_12</strain>
    </source>
</reference>
<dbReference type="Pfam" id="PF04326">
    <property type="entry name" value="SLFN_AlbA_2"/>
    <property type="match status" value="1"/>
</dbReference>
<dbReference type="InterPro" id="IPR038461">
    <property type="entry name" value="Schlafen_AlbA_2_dom_sf"/>
</dbReference>
<name>A0A855X9F1_9BACT</name>
<evidence type="ECO:0000259" key="1">
    <source>
        <dbReference type="Pfam" id="PF04326"/>
    </source>
</evidence>
<dbReference type="AlphaFoldDB" id="A0A855X9F1"/>
<evidence type="ECO:0000313" key="3">
    <source>
        <dbReference type="Proteomes" id="UP000250918"/>
    </source>
</evidence>
<feature type="domain" description="Schlafen AlbA-2" evidence="1">
    <location>
        <begin position="27"/>
        <end position="145"/>
    </location>
</feature>
<protein>
    <recommendedName>
        <fullName evidence="1">Schlafen AlbA-2 domain-containing protein</fullName>
    </recommendedName>
</protein>
<gene>
    <name evidence="2" type="ORF">C3F09_02990</name>
</gene>
<organism evidence="2 3">
    <name type="scientific">candidate division GN15 bacterium</name>
    <dbReference type="NCBI Taxonomy" id="2072418"/>
    <lineage>
        <taxon>Bacteria</taxon>
        <taxon>candidate division GN15</taxon>
    </lineage>
</organism>
<sequence>MANIFNKKFEEISFDDIESMVSDKVPESQVLDYKRQFGSEDAAKLISAMANTHGGFILYGVEGDDKTNEPTRICGVTEKRLEDTVDNICLGSITPPVFCEKRYLHDVSGTSDVLLVRVPESDLTPHAIDHNTTVYVKTLAQKRPLVEKADLEKVQWLRNRREKYVTRRDQIILSASGHASRALGNMRANDITVEVAFVLLYPKQAVLSFFDLYSSLKEGLNSLPEGIPDRLRSFLTRWHFDNGIGNVVSFGEGPKYYWEFTVHGSYYLRADLDTVVDGVRRVRFDRIGYSVEKALDVAFGLAGQYGLGGSFLVKLGARHIRNTKIAYEWNVGTASEVSLWDLKEHYCGLDDSLDMDAVYSLGDQRKFCQETVLEFVARLFWIYGEKENPRGRAELMRHHWLK</sequence>
<dbReference type="Gene3D" id="3.30.950.30">
    <property type="entry name" value="Schlafen, AAA domain"/>
    <property type="match status" value="1"/>
</dbReference>
<dbReference type="EMBL" id="PQAP01000012">
    <property type="protein sequence ID" value="PWB75189.1"/>
    <property type="molecule type" value="Genomic_DNA"/>
</dbReference>
<comment type="caution">
    <text evidence="2">The sequence shown here is derived from an EMBL/GenBank/DDBJ whole genome shotgun (WGS) entry which is preliminary data.</text>
</comment>
<proteinExistence type="predicted"/>
<accession>A0A855X9F1</accession>
<dbReference type="InterPro" id="IPR007421">
    <property type="entry name" value="Schlafen_AlbA_2_dom"/>
</dbReference>
<dbReference type="Proteomes" id="UP000250918">
    <property type="component" value="Unassembled WGS sequence"/>
</dbReference>